<proteinExistence type="predicted"/>
<dbReference type="EMBL" id="JPVT01000167">
    <property type="protein sequence ID" value="KFN90295.1"/>
    <property type="molecule type" value="Genomic_DNA"/>
</dbReference>
<gene>
    <name evidence="3" type="ORF">TMU3MR103_1592</name>
</gene>
<keyword evidence="1" id="KW-0812">Transmembrane</keyword>
<comment type="caution">
    <text evidence="3">The sequence shown here is derived from an EMBL/GenBank/DDBJ whole genome shotgun (WGS) entry which is preliminary data.</text>
</comment>
<accession>A0A091C0Q9</accession>
<organism evidence="3 4">
    <name type="scientific">Tetragenococcus muriaticus 3MR10-3</name>
    <dbReference type="NCBI Taxonomy" id="1302648"/>
    <lineage>
        <taxon>Bacteria</taxon>
        <taxon>Bacillati</taxon>
        <taxon>Bacillota</taxon>
        <taxon>Bacilli</taxon>
        <taxon>Lactobacillales</taxon>
        <taxon>Enterococcaceae</taxon>
        <taxon>Tetragenococcus</taxon>
    </lineage>
</organism>
<dbReference type="Pfam" id="PF14145">
    <property type="entry name" value="YrhK"/>
    <property type="match status" value="1"/>
</dbReference>
<dbReference type="Proteomes" id="UP000029381">
    <property type="component" value="Unassembled WGS sequence"/>
</dbReference>
<evidence type="ECO:0000313" key="4">
    <source>
        <dbReference type="Proteomes" id="UP000029381"/>
    </source>
</evidence>
<dbReference type="InterPro" id="IPR025424">
    <property type="entry name" value="YrhK_domain"/>
</dbReference>
<dbReference type="AlphaFoldDB" id="A0A091C0Q9"/>
<feature type="transmembrane region" description="Helical" evidence="1">
    <location>
        <begin position="53"/>
        <end position="72"/>
    </location>
</feature>
<feature type="transmembrane region" description="Helical" evidence="1">
    <location>
        <begin position="21"/>
        <end position="47"/>
    </location>
</feature>
<dbReference type="RefSeq" id="WP_028790125.1">
    <property type="nucleotide sequence ID" value="NZ_JPVT01000167.1"/>
</dbReference>
<sequence>MQKNKQKELTFTLFKHDIEIGAFYNLLYQANDVILALFFIVGSFLFFKESTTFYGTILFVIGSFQLLIRPLIMISKEIHIYRIKNN</sequence>
<keyword evidence="4" id="KW-1185">Reference proteome</keyword>
<keyword evidence="1" id="KW-0472">Membrane</keyword>
<keyword evidence="1" id="KW-1133">Transmembrane helix</keyword>
<reference evidence="3 4" key="1">
    <citation type="submission" date="2014-08" db="EMBL/GenBank/DDBJ databases">
        <title>Genome sequence of Tetragenococcus muriaticus.</title>
        <authorList>
            <person name="Chuea-nongthon C."/>
            <person name="Rodtong S."/>
            <person name="Yongsawatdigul J."/>
            <person name="Steele J.L."/>
            <person name="Liu X.-y."/>
            <person name="Speers J."/>
            <person name="Glasner J.D."/>
            <person name="Neeno-Eckwall E.C."/>
        </authorList>
    </citation>
    <scope>NUCLEOTIDE SEQUENCE [LARGE SCALE GENOMIC DNA]</scope>
    <source>
        <strain evidence="3 4">3MR10-3</strain>
    </source>
</reference>
<evidence type="ECO:0000256" key="1">
    <source>
        <dbReference type="SAM" id="Phobius"/>
    </source>
</evidence>
<protein>
    <submittedName>
        <fullName evidence="3">YrhK family protein</fullName>
    </submittedName>
</protein>
<evidence type="ECO:0000259" key="2">
    <source>
        <dbReference type="Pfam" id="PF14145"/>
    </source>
</evidence>
<evidence type="ECO:0000313" key="3">
    <source>
        <dbReference type="EMBL" id="KFN90295.1"/>
    </source>
</evidence>
<feature type="domain" description="YrhK" evidence="2">
    <location>
        <begin position="24"/>
        <end position="76"/>
    </location>
</feature>
<name>A0A091C0Q9_9ENTE</name>
<dbReference type="PATRIC" id="fig|1302648.3.peg.1555"/>